<dbReference type="Pfam" id="PF04117">
    <property type="entry name" value="Mpv17_PMP22"/>
    <property type="match status" value="1"/>
</dbReference>
<reference evidence="8 9" key="1">
    <citation type="submission" date="2024-10" db="EMBL/GenBank/DDBJ databases">
        <title>Updated reference genomes for cyclostephanoid diatoms.</title>
        <authorList>
            <person name="Roberts W.R."/>
            <person name="Alverson A.J."/>
        </authorList>
    </citation>
    <scope>NUCLEOTIDE SEQUENCE [LARGE SCALE GENOMIC DNA]</scope>
    <source>
        <strain evidence="8 9">AJA276-08</strain>
    </source>
</reference>
<evidence type="ECO:0000256" key="5">
    <source>
        <dbReference type="ARBA" id="ARBA00023136"/>
    </source>
</evidence>
<dbReference type="Proteomes" id="UP001530315">
    <property type="component" value="Unassembled WGS sequence"/>
</dbReference>
<evidence type="ECO:0000256" key="2">
    <source>
        <dbReference type="ARBA" id="ARBA00006824"/>
    </source>
</evidence>
<keyword evidence="3" id="KW-0812">Transmembrane</keyword>
<gene>
    <name evidence="8" type="ORF">ACHAW5_010067</name>
</gene>
<dbReference type="AlphaFoldDB" id="A0ABD3QG31"/>
<dbReference type="GO" id="GO:0016020">
    <property type="term" value="C:membrane"/>
    <property type="evidence" value="ECO:0007669"/>
    <property type="project" value="UniProtKB-SubCell"/>
</dbReference>
<dbReference type="PANTHER" id="PTHR11266:SF80">
    <property type="entry name" value="PEROXISOMAL MEMBRANE PROTEIN 2"/>
    <property type="match status" value="1"/>
</dbReference>
<comment type="subcellular location">
    <subcellularLocation>
        <location evidence="1">Membrane</location>
        <topology evidence="1">Multi-pass membrane protein</topology>
    </subcellularLocation>
</comment>
<keyword evidence="4" id="KW-1133">Transmembrane helix</keyword>
<feature type="region of interest" description="Disordered" evidence="7">
    <location>
        <begin position="1"/>
        <end position="28"/>
    </location>
</feature>
<dbReference type="PANTHER" id="PTHR11266">
    <property type="entry name" value="PEROXISOMAL MEMBRANE PROTEIN 2, PXMP2 MPV17"/>
    <property type="match status" value="1"/>
</dbReference>
<evidence type="ECO:0000256" key="1">
    <source>
        <dbReference type="ARBA" id="ARBA00004141"/>
    </source>
</evidence>
<sequence length="236" mass="26502">MNRIRRAESNSDIADEDDRRQDPRSDGLTILPPSEWLNRYNQLLDRYPLRTKMCTSFVVSAFGSALGSYLSNAAKDDREKSRGEHRGGMCKAKTKINWVDVIAFAIHGGLINAPIAHCWYEWLSVNGPSSNTASVLVDQLVVQPPLLALMFVCLDVLRASIRAALHEFREADVISKSVTNALQVVPNSWRFWPFAVYFTFKYLKKKHYTVALNLCSVAWTVYLSRGARGGGSNDDS</sequence>
<evidence type="ECO:0000256" key="4">
    <source>
        <dbReference type="ARBA" id="ARBA00022989"/>
    </source>
</evidence>
<keyword evidence="9" id="KW-1185">Reference proteome</keyword>
<evidence type="ECO:0000313" key="9">
    <source>
        <dbReference type="Proteomes" id="UP001530315"/>
    </source>
</evidence>
<evidence type="ECO:0008006" key="10">
    <source>
        <dbReference type="Google" id="ProtNLM"/>
    </source>
</evidence>
<name>A0ABD3QG31_9STRA</name>
<dbReference type="InterPro" id="IPR007248">
    <property type="entry name" value="Mpv17_PMP22"/>
</dbReference>
<evidence type="ECO:0000256" key="7">
    <source>
        <dbReference type="SAM" id="MobiDB-lite"/>
    </source>
</evidence>
<accession>A0ABD3QG31</accession>
<evidence type="ECO:0000313" key="8">
    <source>
        <dbReference type="EMBL" id="KAL3798736.1"/>
    </source>
</evidence>
<evidence type="ECO:0000256" key="3">
    <source>
        <dbReference type="ARBA" id="ARBA00022692"/>
    </source>
</evidence>
<comment type="similarity">
    <text evidence="2 6">Belongs to the peroxisomal membrane protein PXMP2/4 family.</text>
</comment>
<dbReference type="EMBL" id="JALLAZ020000285">
    <property type="protein sequence ID" value="KAL3798736.1"/>
    <property type="molecule type" value="Genomic_DNA"/>
</dbReference>
<keyword evidence="5" id="KW-0472">Membrane</keyword>
<protein>
    <recommendedName>
        <fullName evidence="10">Peroxisomal membrane protein MPV17</fullName>
    </recommendedName>
</protein>
<evidence type="ECO:0000256" key="6">
    <source>
        <dbReference type="RuleBase" id="RU363053"/>
    </source>
</evidence>
<organism evidence="8 9">
    <name type="scientific">Stephanodiscus triporus</name>
    <dbReference type="NCBI Taxonomy" id="2934178"/>
    <lineage>
        <taxon>Eukaryota</taxon>
        <taxon>Sar</taxon>
        <taxon>Stramenopiles</taxon>
        <taxon>Ochrophyta</taxon>
        <taxon>Bacillariophyta</taxon>
        <taxon>Coscinodiscophyceae</taxon>
        <taxon>Thalassiosirophycidae</taxon>
        <taxon>Stephanodiscales</taxon>
        <taxon>Stephanodiscaceae</taxon>
        <taxon>Stephanodiscus</taxon>
    </lineage>
</organism>
<comment type="caution">
    <text evidence="8">The sequence shown here is derived from an EMBL/GenBank/DDBJ whole genome shotgun (WGS) entry which is preliminary data.</text>
</comment>
<proteinExistence type="inferred from homology"/>